<proteinExistence type="inferred from homology"/>
<evidence type="ECO:0000256" key="1">
    <source>
        <dbReference type="ARBA" id="ARBA00022553"/>
    </source>
</evidence>
<evidence type="ECO:0000313" key="7">
    <source>
        <dbReference type="Proteomes" id="UP000219799"/>
    </source>
</evidence>
<dbReference type="GO" id="GO:0016973">
    <property type="term" value="P:poly(A)+ mRNA export from nucleus"/>
    <property type="evidence" value="ECO:0007669"/>
    <property type="project" value="TreeGrafter"/>
</dbReference>
<protein>
    <submittedName>
        <fullName evidence="5">SAP domain-containing protein, putative</fullName>
    </submittedName>
</protein>
<dbReference type="EMBL" id="LT594628">
    <property type="protein sequence ID" value="SBT87779.1"/>
    <property type="molecule type" value="Genomic_DNA"/>
</dbReference>
<dbReference type="VEuPathDB" id="PlasmoDB:PmUG01_07024000"/>
<dbReference type="GO" id="GO:0005634">
    <property type="term" value="C:nucleus"/>
    <property type="evidence" value="ECO:0007669"/>
    <property type="project" value="TreeGrafter"/>
</dbReference>
<sequence length="316" mass="36549">MNYQNLKCSELKDLLAKRGLPSHGKKNELLERLLKYEEKGNISPYILDKHNTNSNDSTNIKVLVDRTDDKIRNSEINRVSNNTKGDRGQGEGVEKSNYKSSYVGGENKKKILTVNHKEDEFNKEGLNKMKDYFKNILTVNNNVEGSKYYENIPSKNDEKMNENINSNMKDNNEEGKKTKIVIPEITFSESSLSNKNTLQKNVIVPTAGDDNLYLTEEKKRELRKKRFGAVSTDEALESRAKRFCIVTHKMEEENKKKRAERFGLNMGKLNDFETKKKRAERFGLLKESDKLKARALRFGVIQEQQLKNLKKKLVYT</sequence>
<dbReference type="Pfam" id="PF02037">
    <property type="entry name" value="SAP"/>
    <property type="match status" value="1"/>
</dbReference>
<dbReference type="OMA" id="KMKNYIR"/>
<dbReference type="Proteomes" id="UP000219813">
    <property type="component" value="Chromosome 7"/>
</dbReference>
<organism evidence="5 7">
    <name type="scientific">Plasmodium malariae</name>
    <dbReference type="NCBI Taxonomy" id="5858"/>
    <lineage>
        <taxon>Eukaryota</taxon>
        <taxon>Sar</taxon>
        <taxon>Alveolata</taxon>
        <taxon>Apicomplexa</taxon>
        <taxon>Aconoidasida</taxon>
        <taxon>Haemosporida</taxon>
        <taxon>Plasmodiidae</taxon>
        <taxon>Plasmodium</taxon>
        <taxon>Plasmodium (Plasmodium)</taxon>
    </lineage>
</organism>
<dbReference type="EMBL" id="LT594495">
    <property type="protein sequence ID" value="SBT70900.1"/>
    <property type="molecule type" value="Genomic_DNA"/>
</dbReference>
<evidence type="ECO:0000256" key="3">
    <source>
        <dbReference type="SAM" id="MobiDB-lite"/>
    </source>
</evidence>
<name>A0A1C3KBH2_PLAMA</name>
<dbReference type="InterPro" id="IPR036361">
    <property type="entry name" value="SAP_dom_sf"/>
</dbReference>
<keyword evidence="1" id="KW-0597">Phosphoprotein</keyword>
<dbReference type="Gene3D" id="1.10.720.30">
    <property type="entry name" value="SAP domain"/>
    <property type="match status" value="1"/>
</dbReference>
<feature type="domain" description="SAP" evidence="4">
    <location>
        <begin position="3"/>
        <end position="37"/>
    </location>
</feature>
<feature type="compositionally biased region" description="Basic and acidic residues" evidence="3">
    <location>
        <begin position="84"/>
        <end position="97"/>
    </location>
</feature>
<accession>A0A1D3JMC2</accession>
<dbReference type="PANTHER" id="PTHR46551:SF1">
    <property type="entry name" value="SAP DOMAIN-CONTAINING RIBONUCLEOPROTEIN"/>
    <property type="match status" value="1"/>
</dbReference>
<comment type="similarity">
    <text evidence="2">Belongs to the SAP domain-containing ribonucleoprotein family.</text>
</comment>
<evidence type="ECO:0000313" key="8">
    <source>
        <dbReference type="Proteomes" id="UP000219813"/>
    </source>
</evidence>
<reference evidence="7 8" key="1">
    <citation type="submission" date="2016-06" db="EMBL/GenBank/DDBJ databases">
        <authorList>
            <consortium name="Pathogen Informatics"/>
        </authorList>
    </citation>
    <scope>NUCLEOTIDE SEQUENCE [LARGE SCALE GENOMIC DNA]</scope>
    <source>
        <strain evidence="5">PmlGA01</strain>
    </source>
</reference>
<dbReference type="InterPro" id="IPR003034">
    <property type="entry name" value="SAP_dom"/>
</dbReference>
<evidence type="ECO:0000313" key="6">
    <source>
        <dbReference type="EMBL" id="SBT87779.1"/>
    </source>
</evidence>
<feature type="region of interest" description="Disordered" evidence="3">
    <location>
        <begin position="76"/>
        <end position="101"/>
    </location>
</feature>
<evidence type="ECO:0000313" key="5">
    <source>
        <dbReference type="EMBL" id="SBT70900.1"/>
    </source>
</evidence>
<dbReference type="Proteomes" id="UP000219799">
    <property type="component" value="Chromosome 7"/>
</dbReference>
<dbReference type="PANTHER" id="PTHR46551">
    <property type="entry name" value="SAP DOMAIN-CONTAINING RIBONUCLEOPROTEIN"/>
    <property type="match status" value="1"/>
</dbReference>
<dbReference type="InterPro" id="IPR052240">
    <property type="entry name" value="SAP_domain_ribonucleoprotein"/>
</dbReference>
<dbReference type="SUPFAM" id="SSF68906">
    <property type="entry name" value="SAP domain"/>
    <property type="match status" value="1"/>
</dbReference>
<dbReference type="AlphaFoldDB" id="A0A1C3KBH2"/>
<dbReference type="PROSITE" id="PS50800">
    <property type="entry name" value="SAP"/>
    <property type="match status" value="1"/>
</dbReference>
<evidence type="ECO:0000256" key="2">
    <source>
        <dbReference type="ARBA" id="ARBA00046328"/>
    </source>
</evidence>
<keyword evidence="8" id="KW-1185">Reference proteome</keyword>
<evidence type="ECO:0000259" key="4">
    <source>
        <dbReference type="PROSITE" id="PS50800"/>
    </source>
</evidence>
<dbReference type="OrthoDB" id="445357at2759"/>
<dbReference type="SMART" id="SM00513">
    <property type="entry name" value="SAP"/>
    <property type="match status" value="1"/>
</dbReference>
<accession>A0A1C3KBH2</accession>
<gene>
    <name evidence="5" type="primary">PmlGA01_070014700</name>
    <name evidence="6" type="synonym">PmUG01_07024000</name>
    <name evidence="5" type="ORF">PMLGA01_070014700</name>
    <name evidence="6" type="ORF">PMUG01_07024000</name>
</gene>